<feature type="transmembrane region" description="Helical" evidence="1">
    <location>
        <begin position="234"/>
        <end position="252"/>
    </location>
</feature>
<feature type="transmembrane region" description="Helical" evidence="1">
    <location>
        <begin position="122"/>
        <end position="149"/>
    </location>
</feature>
<gene>
    <name evidence="2" type="ORF">MG292_05615</name>
</gene>
<reference evidence="2 3" key="1">
    <citation type="submission" date="2022-02" db="EMBL/GenBank/DDBJ databases">
        <authorList>
            <person name="Cha I.-T."/>
            <person name="Lee K.-E."/>
            <person name="Park S.-J."/>
        </authorList>
    </citation>
    <scope>NUCLEOTIDE SEQUENCE [LARGE SCALE GENOMIC DNA]</scope>
    <source>
        <strain evidence="2 3">K3R-10</strain>
    </source>
</reference>
<keyword evidence="3" id="KW-1185">Reference proteome</keyword>
<dbReference type="RefSeq" id="WP_264533696.1">
    <property type="nucleotide sequence ID" value="NZ_CP092332.1"/>
</dbReference>
<feature type="transmembrane region" description="Helical" evidence="1">
    <location>
        <begin position="51"/>
        <end position="71"/>
    </location>
</feature>
<proteinExistence type="predicted"/>
<protein>
    <submittedName>
        <fullName evidence="2">Uncharacterized protein</fullName>
    </submittedName>
</protein>
<feature type="transmembrane region" description="Helical" evidence="1">
    <location>
        <begin position="264"/>
        <end position="281"/>
    </location>
</feature>
<name>A0ABY8N217_9FLAO</name>
<accession>A0ABY8N217</accession>
<sequence>MNNDHDVYLYNIQNIKDGNFLLSINNDFGIALLYLYIINFFNLFGIYDVKLIAFIFNLITVCFIFINYIKVCDKLKLSGFTKFYFFLGLQILYFTQLINKDLLTLFFFILVLKWLLDKHYKLIIIFSILFFIVRIQLLIFGILTIYLSFGNFKKRIIFAYILTSIIGAITTIKGQFVSDETMGSGFSSFLIYFNQNYFYTGYLIFNLLRILQFFMDIYMSLYIYTDGLIDVSKILRIPLLLALVVFINPLIYSIRNFSIVNKTIIKHVYIILISFTLTWLMNPTINARYVMLIVPFLLILGRYIEINKKEFRAIDFNNKVL</sequence>
<keyword evidence="1" id="KW-0812">Transmembrane</keyword>
<keyword evidence="1" id="KW-1133">Transmembrane helix</keyword>
<feature type="transmembrane region" description="Helical" evidence="1">
    <location>
        <begin position="83"/>
        <end position="110"/>
    </location>
</feature>
<feature type="transmembrane region" description="Helical" evidence="1">
    <location>
        <begin position="197"/>
        <end position="214"/>
    </location>
</feature>
<feature type="transmembrane region" description="Helical" evidence="1">
    <location>
        <begin position="155"/>
        <end position="176"/>
    </location>
</feature>
<organism evidence="2 3">
    <name type="scientific">Flavobacterium keumense</name>
    <dbReference type="NCBI Taxonomy" id="1306518"/>
    <lineage>
        <taxon>Bacteria</taxon>
        <taxon>Pseudomonadati</taxon>
        <taxon>Bacteroidota</taxon>
        <taxon>Flavobacteriia</taxon>
        <taxon>Flavobacteriales</taxon>
        <taxon>Flavobacteriaceae</taxon>
        <taxon>Flavobacterium</taxon>
    </lineage>
</organism>
<reference evidence="2 3" key="2">
    <citation type="submission" date="2023-06" db="EMBL/GenBank/DDBJ databases">
        <title>Complete Genome Sequence of Flavobacterium keumense K3R-10.</title>
        <authorList>
            <person name="Jeong H."/>
            <person name="Jhang S.Y."/>
            <person name="Kim J.N."/>
        </authorList>
    </citation>
    <scope>NUCLEOTIDE SEQUENCE [LARGE SCALE GENOMIC DNA]</scope>
    <source>
        <strain evidence="2 3">K3R-10</strain>
    </source>
</reference>
<evidence type="ECO:0000313" key="3">
    <source>
        <dbReference type="Proteomes" id="UP001232117"/>
    </source>
</evidence>
<feature type="transmembrane region" description="Helical" evidence="1">
    <location>
        <begin position="287"/>
        <end position="304"/>
    </location>
</feature>
<evidence type="ECO:0000313" key="2">
    <source>
        <dbReference type="EMBL" id="WGK93577.1"/>
    </source>
</evidence>
<keyword evidence="1" id="KW-0472">Membrane</keyword>
<dbReference type="Proteomes" id="UP001232117">
    <property type="component" value="Chromosome"/>
</dbReference>
<dbReference type="EMBL" id="CP092332">
    <property type="protein sequence ID" value="WGK93577.1"/>
    <property type="molecule type" value="Genomic_DNA"/>
</dbReference>
<evidence type="ECO:0000256" key="1">
    <source>
        <dbReference type="SAM" id="Phobius"/>
    </source>
</evidence>
<feature type="transmembrane region" description="Helical" evidence="1">
    <location>
        <begin position="20"/>
        <end position="44"/>
    </location>
</feature>